<keyword evidence="2" id="KW-1185">Reference proteome</keyword>
<dbReference type="OrthoDB" id="1489248at2"/>
<name>A0A1I0Z395_9BACT</name>
<dbReference type="Proteomes" id="UP000198790">
    <property type="component" value="Unassembled WGS sequence"/>
</dbReference>
<dbReference type="AlphaFoldDB" id="A0A1I0Z395"/>
<accession>A0A1I0Z395</accession>
<dbReference type="RefSeq" id="WP_092896336.1">
    <property type="nucleotide sequence ID" value="NZ_FOKK01000005.1"/>
</dbReference>
<dbReference type="InterPro" id="IPR045444">
    <property type="entry name" value="DUF6503"/>
</dbReference>
<evidence type="ECO:0000313" key="2">
    <source>
        <dbReference type="Proteomes" id="UP000198790"/>
    </source>
</evidence>
<protein>
    <submittedName>
        <fullName evidence="1">Uncharacterized protein</fullName>
    </submittedName>
</protein>
<reference evidence="1 2" key="1">
    <citation type="submission" date="2016-10" db="EMBL/GenBank/DDBJ databases">
        <authorList>
            <person name="de Groot N.N."/>
        </authorList>
    </citation>
    <scope>NUCLEOTIDE SEQUENCE [LARGE SCALE GENOMIC DNA]</scope>
    <source>
        <strain evidence="1 2">DSM 23399</strain>
    </source>
</reference>
<gene>
    <name evidence="1" type="ORF">SAMN04489723_105218</name>
</gene>
<proteinExistence type="predicted"/>
<sequence length="225" mass="26065">MTKYLYLVFLISACSTNPSGKQVLKKSIEFHDPNSNWNSLLERFSLQSDFIYPETALYNLLIGLDNLNKRVSYSNETLAQRVDFTDTTCVVILGDKSCEQTAWTKNFYHFILGLPMTLQNDEGIIQESVEPMTFHDEASYRVAVDFEKEKWHFYFSKADYHLVGFAFNKNFESKAEEIRTNGLIEIAGMKLPKTRSWWITTDSIRPIYSGRDEIMGSSSWEKLTN</sequence>
<dbReference type="EMBL" id="FOKK01000005">
    <property type="protein sequence ID" value="SFB19807.1"/>
    <property type="molecule type" value="Genomic_DNA"/>
</dbReference>
<dbReference type="Pfam" id="PF20113">
    <property type="entry name" value="DUF6503"/>
    <property type="match status" value="1"/>
</dbReference>
<organism evidence="1 2">
    <name type="scientific">Algoriphagus aquimarinus</name>
    <dbReference type="NCBI Taxonomy" id="237018"/>
    <lineage>
        <taxon>Bacteria</taxon>
        <taxon>Pseudomonadati</taxon>
        <taxon>Bacteroidota</taxon>
        <taxon>Cytophagia</taxon>
        <taxon>Cytophagales</taxon>
        <taxon>Cyclobacteriaceae</taxon>
        <taxon>Algoriphagus</taxon>
    </lineage>
</organism>
<dbReference type="STRING" id="237018.SAMN04489723_105218"/>
<evidence type="ECO:0000313" key="1">
    <source>
        <dbReference type="EMBL" id="SFB19807.1"/>
    </source>
</evidence>